<reference evidence="6 7" key="1">
    <citation type="submission" date="2023-10" db="EMBL/GenBank/DDBJ databases">
        <title>Chromosome-scale genome assembly provides insights into flower coloration mechanisms of Canna indica.</title>
        <authorList>
            <person name="Li C."/>
        </authorList>
    </citation>
    <scope>NUCLEOTIDE SEQUENCE [LARGE SCALE GENOMIC DNA]</scope>
    <source>
        <tissue evidence="6">Flower</tissue>
    </source>
</reference>
<keyword evidence="3" id="KW-0808">Transferase</keyword>
<dbReference type="GO" id="GO:0016212">
    <property type="term" value="F:kynurenine-oxoglutarate transaminase activity"/>
    <property type="evidence" value="ECO:0007669"/>
    <property type="project" value="TreeGrafter"/>
</dbReference>
<dbReference type="PANTHER" id="PTHR43807:SF12">
    <property type="entry name" value="AMINOTRANSFERASE, CLASSES I AND II FAMILY PROTEIN, EXPRESSED"/>
    <property type="match status" value="1"/>
</dbReference>
<dbReference type="InterPro" id="IPR015422">
    <property type="entry name" value="PyrdxlP-dep_Trfase_small"/>
</dbReference>
<dbReference type="Pfam" id="PF00155">
    <property type="entry name" value="Aminotran_1_2"/>
    <property type="match status" value="1"/>
</dbReference>
<dbReference type="SUPFAM" id="SSF53383">
    <property type="entry name" value="PLP-dependent transferases"/>
    <property type="match status" value="1"/>
</dbReference>
<evidence type="ECO:0000256" key="2">
    <source>
        <dbReference type="ARBA" id="ARBA00022576"/>
    </source>
</evidence>
<dbReference type="InterPro" id="IPR051326">
    <property type="entry name" value="Kynurenine-oxoglutarate_AT"/>
</dbReference>
<name>A0AAQ3QBJ2_9LILI</name>
<dbReference type="GO" id="GO:0030170">
    <property type="term" value="F:pyridoxal phosphate binding"/>
    <property type="evidence" value="ECO:0007669"/>
    <property type="project" value="InterPro"/>
</dbReference>
<keyword evidence="2" id="KW-0032">Aminotransferase</keyword>
<comment type="cofactor">
    <cofactor evidence="1">
        <name>pyridoxal 5'-phosphate</name>
        <dbReference type="ChEBI" id="CHEBI:597326"/>
    </cofactor>
</comment>
<evidence type="ECO:0000256" key="4">
    <source>
        <dbReference type="ARBA" id="ARBA00022898"/>
    </source>
</evidence>
<proteinExistence type="predicted"/>
<evidence type="ECO:0000313" key="7">
    <source>
        <dbReference type="Proteomes" id="UP001327560"/>
    </source>
</evidence>
<dbReference type="Gene3D" id="3.90.1150.10">
    <property type="entry name" value="Aspartate Aminotransferase, domain 1"/>
    <property type="match status" value="1"/>
</dbReference>
<dbReference type="FunFam" id="3.90.1150.10:FF:000096">
    <property type="entry name" value="ATP-binding cassette sub-family A member 3-like Protein"/>
    <property type="match status" value="1"/>
</dbReference>
<dbReference type="GO" id="GO:0005737">
    <property type="term" value="C:cytoplasm"/>
    <property type="evidence" value="ECO:0007669"/>
    <property type="project" value="TreeGrafter"/>
</dbReference>
<keyword evidence="7" id="KW-1185">Reference proteome</keyword>
<accession>A0AAQ3QBJ2</accession>
<dbReference type="InterPro" id="IPR004839">
    <property type="entry name" value="Aminotransferase_I/II_large"/>
</dbReference>
<evidence type="ECO:0000259" key="5">
    <source>
        <dbReference type="Pfam" id="PF00155"/>
    </source>
</evidence>
<dbReference type="InterPro" id="IPR015424">
    <property type="entry name" value="PyrdxlP-dep_Trfase"/>
</dbReference>
<dbReference type="PANTHER" id="PTHR43807">
    <property type="entry name" value="FI04487P"/>
    <property type="match status" value="1"/>
</dbReference>
<sequence>MILKDYEARRESIIQMLSEIGFQMHFKPQGSVFVFAELPETWLLSDIEFVKALIKKAGVAAVPGCGFFHGSDCNDQNQQNRYVRFAFCKSSDTLNAAAGKMRDIVGCIEHLQLWFKGVSVEQDNMTSTG</sequence>
<evidence type="ECO:0000313" key="6">
    <source>
        <dbReference type="EMBL" id="WOL06681.1"/>
    </source>
</evidence>
<gene>
    <name evidence="6" type="ORF">Cni_G15415</name>
</gene>
<keyword evidence="4" id="KW-0663">Pyridoxal phosphate</keyword>
<dbReference type="AlphaFoldDB" id="A0AAQ3QBJ2"/>
<feature type="domain" description="Aminotransferase class I/classII large" evidence="5">
    <location>
        <begin position="5"/>
        <end position="67"/>
    </location>
</feature>
<dbReference type="Proteomes" id="UP001327560">
    <property type="component" value="Chromosome 5"/>
</dbReference>
<evidence type="ECO:0000256" key="3">
    <source>
        <dbReference type="ARBA" id="ARBA00022679"/>
    </source>
</evidence>
<organism evidence="6 7">
    <name type="scientific">Canna indica</name>
    <name type="common">Indian-shot</name>
    <dbReference type="NCBI Taxonomy" id="4628"/>
    <lineage>
        <taxon>Eukaryota</taxon>
        <taxon>Viridiplantae</taxon>
        <taxon>Streptophyta</taxon>
        <taxon>Embryophyta</taxon>
        <taxon>Tracheophyta</taxon>
        <taxon>Spermatophyta</taxon>
        <taxon>Magnoliopsida</taxon>
        <taxon>Liliopsida</taxon>
        <taxon>Zingiberales</taxon>
        <taxon>Cannaceae</taxon>
        <taxon>Canna</taxon>
    </lineage>
</organism>
<protein>
    <submittedName>
        <fullName evidence="6">Kynurenine--oxoglutarate transaminase-like isoform X3</fullName>
    </submittedName>
</protein>
<evidence type="ECO:0000256" key="1">
    <source>
        <dbReference type="ARBA" id="ARBA00001933"/>
    </source>
</evidence>
<dbReference type="EMBL" id="CP136894">
    <property type="protein sequence ID" value="WOL06681.1"/>
    <property type="molecule type" value="Genomic_DNA"/>
</dbReference>